<protein>
    <submittedName>
        <fullName evidence="1">Uncharacterized protein</fullName>
    </submittedName>
</protein>
<name>A0A951PZ64_9NOST</name>
<organism evidence="1 2">
    <name type="scientific">Mojavia pulchra JT2-VF2</name>
    <dbReference type="NCBI Taxonomy" id="287848"/>
    <lineage>
        <taxon>Bacteria</taxon>
        <taxon>Bacillati</taxon>
        <taxon>Cyanobacteriota</taxon>
        <taxon>Cyanophyceae</taxon>
        <taxon>Nostocales</taxon>
        <taxon>Nostocaceae</taxon>
    </lineage>
</organism>
<accession>A0A951PZ64</accession>
<proteinExistence type="predicted"/>
<comment type="caution">
    <text evidence="1">The sequence shown here is derived from an EMBL/GenBank/DDBJ whole genome shotgun (WGS) entry which is preliminary data.</text>
</comment>
<reference evidence="1" key="1">
    <citation type="submission" date="2021-05" db="EMBL/GenBank/DDBJ databases">
        <authorList>
            <person name="Pietrasiak N."/>
            <person name="Ward R."/>
            <person name="Stajich J.E."/>
            <person name="Kurbessoian T."/>
        </authorList>
    </citation>
    <scope>NUCLEOTIDE SEQUENCE</scope>
    <source>
        <strain evidence="1">JT2-VF2</strain>
    </source>
</reference>
<dbReference type="EMBL" id="JAHHHN010000007">
    <property type="protein sequence ID" value="MBW4562207.1"/>
    <property type="molecule type" value="Genomic_DNA"/>
</dbReference>
<dbReference type="AlphaFoldDB" id="A0A951PZ64"/>
<sequence>MMLLQQSRKILMSFILILVLTITTACGGSNVAQLDRTTNPPVVGRDVNYRQLDRQLEQGNTAAGQNFGQWVVQTSKGLIKDAYVRDNNKLGVVISQQVRPNEVRPLAKSLVQGFRKNFPNQDLTVLIYAPDKKLIVTAKYDTQTSQINYT</sequence>
<reference evidence="1" key="2">
    <citation type="journal article" date="2022" name="Microbiol. Resour. Announc.">
        <title>Metagenome Sequencing to Explore Phylogenomics of Terrestrial Cyanobacteria.</title>
        <authorList>
            <person name="Ward R.D."/>
            <person name="Stajich J.E."/>
            <person name="Johansen J.R."/>
            <person name="Huntemann M."/>
            <person name="Clum A."/>
            <person name="Foster B."/>
            <person name="Foster B."/>
            <person name="Roux S."/>
            <person name="Palaniappan K."/>
            <person name="Varghese N."/>
            <person name="Mukherjee S."/>
            <person name="Reddy T.B.K."/>
            <person name="Daum C."/>
            <person name="Copeland A."/>
            <person name="Chen I.A."/>
            <person name="Ivanova N.N."/>
            <person name="Kyrpides N.C."/>
            <person name="Shapiro N."/>
            <person name="Eloe-Fadrosh E.A."/>
            <person name="Pietrasiak N."/>
        </authorList>
    </citation>
    <scope>NUCLEOTIDE SEQUENCE</scope>
    <source>
        <strain evidence="1">JT2-VF2</strain>
    </source>
</reference>
<gene>
    <name evidence="1" type="ORF">KME32_13840</name>
</gene>
<dbReference type="Proteomes" id="UP000715781">
    <property type="component" value="Unassembled WGS sequence"/>
</dbReference>
<evidence type="ECO:0000313" key="2">
    <source>
        <dbReference type="Proteomes" id="UP000715781"/>
    </source>
</evidence>
<evidence type="ECO:0000313" key="1">
    <source>
        <dbReference type="EMBL" id="MBW4562207.1"/>
    </source>
</evidence>